<evidence type="ECO:0000313" key="4">
    <source>
        <dbReference type="EMBL" id="PNP49541.1"/>
    </source>
</evidence>
<dbReference type="SMART" id="SM00248">
    <property type="entry name" value="ANK"/>
    <property type="match status" value="8"/>
</dbReference>
<dbReference type="Pfam" id="PF12796">
    <property type="entry name" value="Ank_2"/>
    <property type="match status" value="3"/>
</dbReference>
<dbReference type="PROSITE" id="PS50088">
    <property type="entry name" value="ANK_REPEAT"/>
    <property type="match status" value="2"/>
</dbReference>
<keyword evidence="2 3" id="KW-0040">ANK repeat</keyword>
<dbReference type="PANTHER" id="PTHR24198">
    <property type="entry name" value="ANKYRIN REPEAT AND PROTEIN KINASE DOMAIN-CONTAINING PROTEIN"/>
    <property type="match status" value="1"/>
</dbReference>
<dbReference type="InterPro" id="IPR036770">
    <property type="entry name" value="Ankyrin_rpt-contain_sf"/>
</dbReference>
<proteinExistence type="predicted"/>
<evidence type="ECO:0000313" key="5">
    <source>
        <dbReference type="Proteomes" id="UP000236290"/>
    </source>
</evidence>
<comment type="caution">
    <text evidence="4">The sequence shown here is derived from an EMBL/GenBank/DDBJ whole genome shotgun (WGS) entry which is preliminary data.</text>
</comment>
<keyword evidence="1" id="KW-0677">Repeat</keyword>
<dbReference type="Proteomes" id="UP000236290">
    <property type="component" value="Unassembled WGS sequence"/>
</dbReference>
<feature type="repeat" description="ANK" evidence="3">
    <location>
        <begin position="363"/>
        <end position="387"/>
    </location>
</feature>
<sequence>MSTILGVGRMEKFAPKAVWHKVLSIAQEQNNMRVAELLFERRHVQTCIESAAASKAGRRVRRGDESRELDDEDLLLRPMFEAAAEGQQRLVELYLAHVSVDLYSPDNLTALHYAAGRGHFDLAKFLLEEHGANPNLDNHVSSNGPIQAAVVCDHPRLVELLLSKGADPRCYNSSYSHSFMLAVGRRVDESIVKLFLQDGRVDPRAQYFNGRAVLECAIHCNRDGVVRLLLEDGRVNPNQRFVSGMTPLLFASSMSQRKSARTLNTLLQDERVDLSARDPDGCNACTLAAKHGNLGNIRALLLDTRMNPDQGDKDGKTPAMYAAAGYLEEGERSIQAYLAQDKHLVLAAVIADERVDLNKRDKDGRTAIHWAVENKRLENVKLLLESGRVDVNQEIQTLIETEMTKLLPDSSSIDLSNNNLDVETSLALVVQRAIDIRDWDYQHWHDRWL</sequence>
<feature type="repeat" description="ANK" evidence="3">
    <location>
        <begin position="106"/>
        <end position="139"/>
    </location>
</feature>
<dbReference type="PRINTS" id="PR01415">
    <property type="entry name" value="ANKYRIN"/>
</dbReference>
<reference evidence="4 5" key="1">
    <citation type="submission" date="2017-02" db="EMBL/GenBank/DDBJ databases">
        <title>Genomes of Trichoderma spp. with biocontrol activity.</title>
        <authorList>
            <person name="Gardiner D."/>
            <person name="Kazan K."/>
            <person name="Vos C."/>
            <person name="Harvey P."/>
        </authorList>
    </citation>
    <scope>NUCLEOTIDE SEQUENCE [LARGE SCALE GENOMIC DNA]</scope>
    <source>
        <strain evidence="4 5">Tr1</strain>
    </source>
</reference>
<dbReference type="Gene3D" id="1.25.40.20">
    <property type="entry name" value="Ankyrin repeat-containing domain"/>
    <property type="match status" value="3"/>
</dbReference>
<gene>
    <name evidence="4" type="ORF">THARTR1_09863</name>
</gene>
<dbReference type="OrthoDB" id="426293at2759"/>
<dbReference type="PANTHER" id="PTHR24198:SF165">
    <property type="entry name" value="ANKYRIN REPEAT-CONTAINING PROTEIN-RELATED"/>
    <property type="match status" value="1"/>
</dbReference>
<dbReference type="InterPro" id="IPR002110">
    <property type="entry name" value="Ankyrin_rpt"/>
</dbReference>
<evidence type="ECO:0000256" key="3">
    <source>
        <dbReference type="PROSITE-ProRule" id="PRU00023"/>
    </source>
</evidence>
<dbReference type="PROSITE" id="PS50297">
    <property type="entry name" value="ANK_REP_REGION"/>
    <property type="match status" value="2"/>
</dbReference>
<accession>A0A2K0TVN1</accession>
<evidence type="ECO:0000256" key="2">
    <source>
        <dbReference type="ARBA" id="ARBA00023043"/>
    </source>
</evidence>
<dbReference type="AlphaFoldDB" id="A0A2K0TVN1"/>
<dbReference type="EMBL" id="MTYI01000187">
    <property type="protein sequence ID" value="PNP49541.1"/>
    <property type="molecule type" value="Genomic_DNA"/>
</dbReference>
<dbReference type="SUPFAM" id="SSF48403">
    <property type="entry name" value="Ankyrin repeat"/>
    <property type="match status" value="1"/>
</dbReference>
<protein>
    <submittedName>
        <fullName evidence="4">Uncharacterized protein</fullName>
    </submittedName>
</protein>
<organism evidence="4 5">
    <name type="scientific">Trichoderma harzianum</name>
    <name type="common">Hypocrea lixii</name>
    <dbReference type="NCBI Taxonomy" id="5544"/>
    <lineage>
        <taxon>Eukaryota</taxon>
        <taxon>Fungi</taxon>
        <taxon>Dikarya</taxon>
        <taxon>Ascomycota</taxon>
        <taxon>Pezizomycotina</taxon>
        <taxon>Sordariomycetes</taxon>
        <taxon>Hypocreomycetidae</taxon>
        <taxon>Hypocreales</taxon>
        <taxon>Hypocreaceae</taxon>
        <taxon>Trichoderma</taxon>
    </lineage>
</organism>
<name>A0A2K0TVN1_TRIHA</name>
<evidence type="ECO:0000256" key="1">
    <source>
        <dbReference type="ARBA" id="ARBA00022737"/>
    </source>
</evidence>